<keyword evidence="3" id="KW-0560">Oxidoreductase</keyword>
<dbReference type="STRING" id="81824.A9UZH5"/>
<evidence type="ECO:0000256" key="1">
    <source>
        <dbReference type="ARBA" id="ARBA00009333"/>
    </source>
</evidence>
<dbReference type="EMBL" id="CH991551">
    <property type="protein sequence ID" value="EDQ89370.1"/>
    <property type="molecule type" value="Genomic_DNA"/>
</dbReference>
<dbReference type="KEGG" id="mbr:MONBRDRAFT_8249"/>
<dbReference type="RefSeq" id="XP_001745946.1">
    <property type="nucleotide sequence ID" value="XM_001745894.1"/>
</dbReference>
<evidence type="ECO:0000256" key="2">
    <source>
        <dbReference type="ARBA" id="ARBA00022630"/>
    </source>
</evidence>
<dbReference type="Pfam" id="PF07992">
    <property type="entry name" value="Pyr_redox_2"/>
    <property type="match status" value="1"/>
</dbReference>
<evidence type="ECO:0000256" key="3">
    <source>
        <dbReference type="ARBA" id="ARBA00023002"/>
    </source>
</evidence>
<dbReference type="InterPro" id="IPR036188">
    <property type="entry name" value="FAD/NAD-bd_sf"/>
</dbReference>
<dbReference type="GeneID" id="5891249"/>
<proteinExistence type="inferred from homology"/>
<sequence>MQNLRAVYDVVIVGGSFAGSAAALQLARASRSVLLCDAGAPRNAASPAAHGVPGFDGVPPREILQRLHSELGQYETCNLRSAWVDKVEALPEPATGSAAPRFRVSLRAGEAAAEDDGSVATQEVLAARVILATGVRDQVPAIPGMNDCWGRTVLHCPYCHGYEVKGRALGILVLHKAAALHQARMLVQDWSPNVTLLGQPELEADEVAQLEHSNIQTRSFDIKDIARLSNTDTDGVRIELQDGQAHEYAALFTQAPVELPDLIQRLNLPVCLGGPMEVPYIDADPLTCEVKDHPGLYAVGDLINPAAQVLQAMSTGARAAMFCHQTLLLH</sequence>
<dbReference type="Proteomes" id="UP000001357">
    <property type="component" value="Unassembled WGS sequence"/>
</dbReference>
<organism evidence="5 6">
    <name type="scientific">Monosiga brevicollis</name>
    <name type="common">Choanoflagellate</name>
    <dbReference type="NCBI Taxonomy" id="81824"/>
    <lineage>
        <taxon>Eukaryota</taxon>
        <taxon>Choanoflagellata</taxon>
        <taxon>Craspedida</taxon>
        <taxon>Salpingoecidae</taxon>
        <taxon>Monosiga</taxon>
    </lineage>
</organism>
<dbReference type="InterPro" id="IPR023753">
    <property type="entry name" value="FAD/NAD-binding_dom"/>
</dbReference>
<dbReference type="PRINTS" id="PR00469">
    <property type="entry name" value="PNDRDTASEII"/>
</dbReference>
<dbReference type="AlphaFoldDB" id="A9UZH5"/>
<dbReference type="GO" id="GO:0045454">
    <property type="term" value="P:cell redox homeostasis"/>
    <property type="evidence" value="ECO:0000318"/>
    <property type="project" value="GO_Central"/>
</dbReference>
<dbReference type="PANTHER" id="PTHR48105">
    <property type="entry name" value="THIOREDOXIN REDUCTASE 1-RELATED-RELATED"/>
    <property type="match status" value="1"/>
</dbReference>
<reference evidence="5 6" key="1">
    <citation type="journal article" date="2008" name="Nature">
        <title>The genome of the choanoflagellate Monosiga brevicollis and the origin of metazoans.</title>
        <authorList>
            <consortium name="JGI Sequencing"/>
            <person name="King N."/>
            <person name="Westbrook M.J."/>
            <person name="Young S.L."/>
            <person name="Kuo A."/>
            <person name="Abedin M."/>
            <person name="Chapman J."/>
            <person name="Fairclough S."/>
            <person name="Hellsten U."/>
            <person name="Isogai Y."/>
            <person name="Letunic I."/>
            <person name="Marr M."/>
            <person name="Pincus D."/>
            <person name="Putnam N."/>
            <person name="Rokas A."/>
            <person name="Wright K.J."/>
            <person name="Zuzow R."/>
            <person name="Dirks W."/>
            <person name="Good M."/>
            <person name="Goodstein D."/>
            <person name="Lemons D."/>
            <person name="Li W."/>
            <person name="Lyons J.B."/>
            <person name="Morris A."/>
            <person name="Nichols S."/>
            <person name="Richter D.J."/>
            <person name="Salamov A."/>
            <person name="Bork P."/>
            <person name="Lim W.A."/>
            <person name="Manning G."/>
            <person name="Miller W.T."/>
            <person name="McGinnis W."/>
            <person name="Shapiro H."/>
            <person name="Tjian R."/>
            <person name="Grigoriev I.V."/>
            <person name="Rokhsar D."/>
        </authorList>
    </citation>
    <scope>NUCLEOTIDE SEQUENCE [LARGE SCALE GENOMIC DNA]</scope>
    <source>
        <strain evidence="6">MX1 / ATCC 50154</strain>
    </source>
</reference>
<dbReference type="eggNOG" id="ENOG502S1DJ">
    <property type="taxonomic scope" value="Eukaryota"/>
</dbReference>
<evidence type="ECO:0000313" key="5">
    <source>
        <dbReference type="EMBL" id="EDQ89370.1"/>
    </source>
</evidence>
<gene>
    <name evidence="5" type="ORF">MONBRDRAFT_8249</name>
</gene>
<protein>
    <recommendedName>
        <fullName evidence="4">FAD/NAD(P)-binding domain-containing protein</fullName>
    </recommendedName>
</protein>
<name>A9UZH5_MONBE</name>
<keyword evidence="2" id="KW-0285">Flavoprotein</keyword>
<evidence type="ECO:0000313" key="6">
    <source>
        <dbReference type="Proteomes" id="UP000001357"/>
    </source>
</evidence>
<dbReference type="InParanoid" id="A9UZH5"/>
<comment type="similarity">
    <text evidence="1">Belongs to the class-II pyridine nucleotide-disulfide oxidoreductase family.</text>
</comment>
<keyword evidence="6" id="KW-1185">Reference proteome</keyword>
<dbReference type="InterPro" id="IPR050097">
    <property type="entry name" value="Ferredoxin-NADP_redctase_2"/>
</dbReference>
<dbReference type="Gene3D" id="3.50.50.60">
    <property type="entry name" value="FAD/NAD(P)-binding domain"/>
    <property type="match status" value="2"/>
</dbReference>
<feature type="domain" description="FAD/NAD(P)-binding" evidence="4">
    <location>
        <begin position="8"/>
        <end position="311"/>
    </location>
</feature>
<dbReference type="OMA" id="NWFTPYI"/>
<dbReference type="PRINTS" id="PR00368">
    <property type="entry name" value="FADPNR"/>
</dbReference>
<dbReference type="SUPFAM" id="SSF51905">
    <property type="entry name" value="FAD/NAD(P)-binding domain"/>
    <property type="match status" value="1"/>
</dbReference>
<accession>A9UZH5</accession>
<dbReference type="GO" id="GO:0004791">
    <property type="term" value="F:thioredoxin-disulfide reductase (NADPH) activity"/>
    <property type="evidence" value="ECO:0000318"/>
    <property type="project" value="GO_Central"/>
</dbReference>
<evidence type="ECO:0000259" key="4">
    <source>
        <dbReference type="Pfam" id="PF07992"/>
    </source>
</evidence>